<evidence type="ECO:0000256" key="4">
    <source>
        <dbReference type="ARBA" id="ARBA00023125"/>
    </source>
</evidence>
<feature type="region of interest" description="Disordered" evidence="6">
    <location>
        <begin position="1198"/>
        <end position="1229"/>
    </location>
</feature>
<evidence type="ECO:0000256" key="3">
    <source>
        <dbReference type="ARBA" id="ARBA00022747"/>
    </source>
</evidence>
<dbReference type="Pfam" id="PF13588">
    <property type="entry name" value="HSDR_N_2"/>
    <property type="match status" value="1"/>
</dbReference>
<comment type="similarity">
    <text evidence="2">Belongs to the type-I restriction system S methylase family.</text>
</comment>
<dbReference type="CDD" id="cd17244">
    <property type="entry name" value="RMtype1_S_Apa101655I-TRD2-CR2_like"/>
    <property type="match status" value="1"/>
</dbReference>
<evidence type="ECO:0000256" key="6">
    <source>
        <dbReference type="SAM" id="MobiDB-lite"/>
    </source>
</evidence>
<protein>
    <submittedName>
        <fullName evidence="10">N-6 DNA methylase</fullName>
    </submittedName>
</protein>
<dbReference type="EMBL" id="VJYU01000004">
    <property type="protein sequence ID" value="MBS4240558.1"/>
    <property type="molecule type" value="Genomic_DNA"/>
</dbReference>
<proteinExistence type="inferred from homology"/>
<organism evidence="10 11">
    <name type="scientific">Campylobacter vulpis</name>
    <dbReference type="NCBI Taxonomy" id="1655500"/>
    <lineage>
        <taxon>Bacteria</taxon>
        <taxon>Pseudomonadati</taxon>
        <taxon>Campylobacterota</taxon>
        <taxon>Epsilonproteobacteria</taxon>
        <taxon>Campylobacterales</taxon>
        <taxon>Campylobacteraceae</taxon>
        <taxon>Campylobacter</taxon>
    </lineage>
</organism>
<dbReference type="GO" id="GO:0008168">
    <property type="term" value="F:methyltransferase activity"/>
    <property type="evidence" value="ECO:0007669"/>
    <property type="project" value="UniProtKB-KW"/>
</dbReference>
<name>A0ABS5P2Q9_9BACT</name>
<dbReference type="InterPro" id="IPR029464">
    <property type="entry name" value="HSDR_N"/>
</dbReference>
<dbReference type="InterPro" id="IPR029063">
    <property type="entry name" value="SAM-dependent_MTases_sf"/>
</dbReference>
<accession>A0ABS5P2Q9</accession>
<dbReference type="InterPro" id="IPR000055">
    <property type="entry name" value="Restrct_endonuc_typeI_TRD"/>
</dbReference>
<gene>
    <name evidence="10" type="ORF">CVU5213_02250</name>
</gene>
<sequence>MITKENLKEVLEILGFETLSTGGKKLDSKKAHIYTKTINTYIMQVDFTNQKLIYPQGVKIHDTTTSNFSHPENFVVFECVHRLLEKGYKAESLELEPKWQLGREAKSGKADILVRDNKNAPYLIIECKTAGENSKSEFSKEWERMQNNGGQLFSYFQQEKATKFLCLYTSDLEAESKSIKYQNYIIQAFDNDEYLQENELENSYKKASNNTELFAVWKESYKLQFFTQGIFENDVNAYRILETILTFDKLQELKEEGKYHEFAKILRKHNISGKENAFDKLVNIFLCKIYDESFNKNNLKFGYFGVMADTYANMQDRLMLLYKEAMKEFLGEEITFVSNDDIEKAFKKLHATDLKAQIQKHIKELKFYSNNDFAFLEVHNKELFLQNAIVLKEIIELFAPYKLTQNSTNQFLGNLFELFLQKGMKQDEGQFFTPIQICEFIMYSLPLDSMTKASKPLKVLDFACGAGHFLNTYANEIKRYITQDLQEHYKQIYGIEKEYRLSKVAKVSSAMYGQNEINILYADALATHELENPKTDKGNKQKPQINNHSFDLLIANPPYSVKGFLETLSAKSKKTYTLFTNDINIETNNAIECFFIERANQLLRDNAKAAIILPSSILNKDGLYKSTREILLINFDFIAIVELGSQTFGATGTNTIILFLRKKDSFTPENTTISQDYSHIKNYIESGHLSQNKPYKDYINAFNAYCDSRGFDKKDYESFLNGSLESQPNGRTAGFRAQKDLESSCNLSKMPSETKDTEQNIKNAKSTTQLLELDAFKEYHAAFKETSEYKKLLDSKAYKDSKDKDTLAHNAFLAYARAIEKDKLLYFSLSLNQAPVIIKAPSDNKEQKRFLGYEWSNRKGDEGLKELHSPYLSPLFERDNPHNPNKLAYLVRQAFVSTDMGGARGLGREKASQIESNPIPQDLSPYAFKANLIDMLDFSKVDFNKAISLNPTNSQGEGKTQNPFENCKYELVKLGEVCEVLIGGTPTRSNYSYFQGNNLWVSIAEMNGQVITNTKEKITDEAIKKSNVKLIPKGTTLLSFKLSIGKTAIAGKDLYTNEAIAGLIPKDKLKILDKYLFWVFESKILNLNSIRGNNAFGKSLNSTILKEQVKIPLPPLEIQKQIVSECEKVEEQYNTIRMSIEKYQELIKAILVKCGIVDSSEGGSRDFITSLLDSIQELESKLDFSLLLQNEVLSPSLRGSEANHNQTTIHAQPNGLPRSLTTSRNDKKEKMDYHNLPYDKSRKENIVDCHDFTTQNLAMTGLDLKTLLDSIPTPPPQGWEVEKISQIAEKLSAGGDKPKVFSESKTKECQVPIYANAVEKQGLYGYTDKPTITQNALTISARGTIGYAVARYEPFCPIVRLIVLIPKANRANLKFLEVIINNIEIEQSGVNIPQLTVPQFSNVKIPLPPLEAQEKIVSAIDSVESQIKKIDSRLEMLETRKAEILANALNANNEREREREREREQAELKEILREIESLLSQRKILQHFITKILQKAGLTQSIHSLIASLPTPPKHGWDTIKLGEIGKICMCKRIMKHETNESGGIPFYKIGTFGGKADSYISQDLYENYKAKYPYPKQGQILISAAGTLGKSIIFNGEDSYFQDSNIVWIDNNQNKALDRFLYLLYINVIDWRRAGTKGGIIERLYNNNIKAIKIPLPPLEAQEKIVQAIERIELTINAAKERKEILQSKISSYIKNALC</sequence>
<dbReference type="PANTHER" id="PTHR30408:SF12">
    <property type="entry name" value="TYPE I RESTRICTION ENZYME MJAVIII SPECIFICITY SUBUNIT"/>
    <property type="match status" value="1"/>
</dbReference>
<dbReference type="InterPro" id="IPR052021">
    <property type="entry name" value="Type-I_RS_S_subunit"/>
</dbReference>
<keyword evidence="4" id="KW-0238">DNA-binding</keyword>
<evidence type="ECO:0000259" key="7">
    <source>
        <dbReference type="Pfam" id="PF01420"/>
    </source>
</evidence>
<dbReference type="PROSITE" id="PS00092">
    <property type="entry name" value="N6_MTASE"/>
    <property type="match status" value="1"/>
</dbReference>
<dbReference type="InterPro" id="IPR044946">
    <property type="entry name" value="Restrct_endonuc_typeI_TRD_sf"/>
</dbReference>
<dbReference type="Gene3D" id="3.40.50.150">
    <property type="entry name" value="Vaccinia Virus protein VP39"/>
    <property type="match status" value="1"/>
</dbReference>
<dbReference type="SUPFAM" id="SSF116734">
    <property type="entry name" value="DNA methylase specificity domain"/>
    <property type="match status" value="3"/>
</dbReference>
<evidence type="ECO:0000256" key="1">
    <source>
        <dbReference type="ARBA" id="ARBA00006594"/>
    </source>
</evidence>
<keyword evidence="3" id="KW-0680">Restriction system</keyword>
<evidence type="ECO:0000259" key="9">
    <source>
        <dbReference type="Pfam" id="PF13588"/>
    </source>
</evidence>
<dbReference type="Proteomes" id="UP000811399">
    <property type="component" value="Unassembled WGS sequence"/>
</dbReference>
<feature type="domain" description="Type I restriction modification DNA specificity" evidence="7">
    <location>
        <begin position="1516"/>
        <end position="1685"/>
    </location>
</feature>
<feature type="domain" description="Type I restriction enzyme R protein N-terminal" evidence="9">
    <location>
        <begin position="79"/>
        <end position="144"/>
    </location>
</feature>
<feature type="domain" description="DNA methylase adenine-specific" evidence="8">
    <location>
        <begin position="410"/>
        <end position="666"/>
    </location>
</feature>
<keyword evidence="11" id="KW-1185">Reference proteome</keyword>
<keyword evidence="10" id="KW-0808">Transferase</keyword>
<dbReference type="Pfam" id="PF01420">
    <property type="entry name" value="Methylase_S"/>
    <property type="match status" value="3"/>
</dbReference>
<dbReference type="InterPro" id="IPR003356">
    <property type="entry name" value="DNA_methylase_A-5"/>
</dbReference>
<comment type="caution">
    <text evidence="10">The sequence shown here is derived from an EMBL/GenBank/DDBJ whole genome shotgun (WGS) entry which is preliminary data.</text>
</comment>
<evidence type="ECO:0000259" key="8">
    <source>
        <dbReference type="Pfam" id="PF02384"/>
    </source>
</evidence>
<keyword evidence="5" id="KW-0175">Coiled coil</keyword>
<evidence type="ECO:0000256" key="5">
    <source>
        <dbReference type="SAM" id="Coils"/>
    </source>
</evidence>
<evidence type="ECO:0000313" key="10">
    <source>
        <dbReference type="EMBL" id="MBS4240558.1"/>
    </source>
</evidence>
<dbReference type="CDD" id="cd02440">
    <property type="entry name" value="AdoMet_MTases"/>
    <property type="match status" value="1"/>
</dbReference>
<feature type="coiled-coil region" evidence="5">
    <location>
        <begin position="1420"/>
        <end position="1481"/>
    </location>
</feature>
<dbReference type="Gene3D" id="3.90.220.20">
    <property type="entry name" value="DNA methylase specificity domains"/>
    <property type="match status" value="3"/>
</dbReference>
<dbReference type="PANTHER" id="PTHR30408">
    <property type="entry name" value="TYPE-1 RESTRICTION ENZYME ECOKI SPECIFICITY PROTEIN"/>
    <property type="match status" value="1"/>
</dbReference>
<evidence type="ECO:0000256" key="2">
    <source>
        <dbReference type="ARBA" id="ARBA00010923"/>
    </source>
</evidence>
<feature type="coiled-coil region" evidence="5">
    <location>
        <begin position="1670"/>
        <end position="1697"/>
    </location>
</feature>
<feature type="compositionally biased region" description="Polar residues" evidence="6">
    <location>
        <begin position="1202"/>
        <end position="1211"/>
    </location>
</feature>
<feature type="domain" description="Type I restriction modification DNA specificity" evidence="7">
    <location>
        <begin position="1276"/>
        <end position="1429"/>
    </location>
</feature>
<comment type="similarity">
    <text evidence="1">Belongs to the N(4)/N(6)-methyltransferase family.</text>
</comment>
<dbReference type="PRINTS" id="PR00507">
    <property type="entry name" value="N12N6MTFRASE"/>
</dbReference>
<keyword evidence="10" id="KW-0489">Methyltransferase</keyword>
<feature type="domain" description="Type I restriction modification DNA specificity" evidence="7">
    <location>
        <begin position="968"/>
        <end position="1131"/>
    </location>
</feature>
<reference evidence="10 11" key="1">
    <citation type="journal article" date="2021" name="Syst. Appl. Microbiol.">
        <title>nCampylobacter vulpis sp. nov. isolated from wild red foxes.</title>
        <authorList>
            <person name="Parisi A."/>
            <person name="Chiara M."/>
            <person name="Caffara M."/>
            <person name="Mion D."/>
            <person name="Miller W.G."/>
            <person name="Caruso M."/>
            <person name="Manzari C."/>
            <person name="Florio D."/>
            <person name="Capozzi L."/>
            <person name="D'Erchia A.M."/>
            <person name="Manzulli V."/>
            <person name="Zanoni R.G."/>
        </authorList>
    </citation>
    <scope>NUCLEOTIDE SEQUENCE [LARGE SCALE GENOMIC DNA]</scope>
    <source>
        <strain evidence="10 11">52/13</strain>
    </source>
</reference>
<dbReference type="CDD" id="cd17292">
    <property type="entry name" value="RMtype1_S_LlaA17I_TRD2-CR2_like"/>
    <property type="match status" value="1"/>
</dbReference>
<evidence type="ECO:0000313" key="11">
    <source>
        <dbReference type="Proteomes" id="UP000811399"/>
    </source>
</evidence>
<dbReference type="InterPro" id="IPR002052">
    <property type="entry name" value="DNA_methylase_N6_adenine_CS"/>
</dbReference>
<dbReference type="Pfam" id="PF02384">
    <property type="entry name" value="N6_Mtase"/>
    <property type="match status" value="1"/>
</dbReference>
<dbReference type="GO" id="GO:0032259">
    <property type="term" value="P:methylation"/>
    <property type="evidence" value="ECO:0007669"/>
    <property type="project" value="UniProtKB-KW"/>
</dbReference>
<dbReference type="SUPFAM" id="SSF53335">
    <property type="entry name" value="S-adenosyl-L-methionine-dependent methyltransferases"/>
    <property type="match status" value="1"/>
</dbReference>